<organism evidence="1 2">
    <name type="scientific">Portunus trituberculatus</name>
    <name type="common">Swimming crab</name>
    <name type="synonym">Neptunus trituberculatus</name>
    <dbReference type="NCBI Taxonomy" id="210409"/>
    <lineage>
        <taxon>Eukaryota</taxon>
        <taxon>Metazoa</taxon>
        <taxon>Ecdysozoa</taxon>
        <taxon>Arthropoda</taxon>
        <taxon>Crustacea</taxon>
        <taxon>Multicrustacea</taxon>
        <taxon>Malacostraca</taxon>
        <taxon>Eumalacostraca</taxon>
        <taxon>Eucarida</taxon>
        <taxon>Decapoda</taxon>
        <taxon>Pleocyemata</taxon>
        <taxon>Brachyura</taxon>
        <taxon>Eubrachyura</taxon>
        <taxon>Portunoidea</taxon>
        <taxon>Portunidae</taxon>
        <taxon>Portuninae</taxon>
        <taxon>Portunus</taxon>
    </lineage>
</organism>
<accession>A0A5B7IRF8</accession>
<reference evidence="1 2" key="1">
    <citation type="submission" date="2019-05" db="EMBL/GenBank/DDBJ databases">
        <title>Another draft genome of Portunus trituberculatus and its Hox gene families provides insights of decapod evolution.</title>
        <authorList>
            <person name="Jeong J.-H."/>
            <person name="Song I."/>
            <person name="Kim S."/>
            <person name="Choi T."/>
            <person name="Kim D."/>
            <person name="Ryu S."/>
            <person name="Kim W."/>
        </authorList>
    </citation>
    <scope>NUCLEOTIDE SEQUENCE [LARGE SCALE GENOMIC DNA]</scope>
    <source>
        <tissue evidence="1">Muscle</tissue>
    </source>
</reference>
<gene>
    <name evidence="1" type="ORF">E2C01_079445</name>
</gene>
<dbReference type="AlphaFoldDB" id="A0A5B7IRF8"/>
<protein>
    <submittedName>
        <fullName evidence="1">Uncharacterized protein</fullName>
    </submittedName>
</protein>
<name>A0A5B7IRF8_PORTR</name>
<dbReference type="EMBL" id="VSRR010066155">
    <property type="protein sequence ID" value="MPC84699.1"/>
    <property type="molecule type" value="Genomic_DNA"/>
</dbReference>
<evidence type="ECO:0000313" key="2">
    <source>
        <dbReference type="Proteomes" id="UP000324222"/>
    </source>
</evidence>
<sequence length="92" mass="9996">MMAILWESWFTSSMECDVSSTERLSCDTLCIARHTSRRDAGSMPLCAGKGGVTSEEIQAHVVGSSISTRRGLPSSDNATDTFLLLPPDRCRT</sequence>
<dbReference type="Proteomes" id="UP000324222">
    <property type="component" value="Unassembled WGS sequence"/>
</dbReference>
<comment type="caution">
    <text evidence="1">The sequence shown here is derived from an EMBL/GenBank/DDBJ whole genome shotgun (WGS) entry which is preliminary data.</text>
</comment>
<keyword evidence="2" id="KW-1185">Reference proteome</keyword>
<proteinExistence type="predicted"/>
<evidence type="ECO:0000313" key="1">
    <source>
        <dbReference type="EMBL" id="MPC84699.1"/>
    </source>
</evidence>